<sequence length="232" mass="25434">MTEILLIHGPCSFTRSTWTAGNITKAGLLRAILDWLLNAKENEIIVLYCVGSLTDSPTILRDLELINNRVIVVSLNGVKSRYPTIYSRWCAVGLWAAIVQFGAGCGKESFCPAVDRRCMYIFFRNESSHSVIPPRCGFAASHPRLMDTCASHRDAQPTHFTSITRAFLLECRLGHSTCPKTPAAATLCRCPGASKSAIGNSSSSFESRAWGCKSDSPANRLDKSRLFASLRS</sequence>
<evidence type="ECO:0000313" key="2">
    <source>
        <dbReference type="EMBL" id="KAG3224301.1"/>
    </source>
</evidence>
<reference evidence="2" key="1">
    <citation type="submission" date="2018-05" db="EMBL/GenBank/DDBJ databases">
        <title>Effector identification in a new, highly contiguous assembly of the strawberry crown rot pathogen Phytophthora cactorum.</title>
        <authorList>
            <person name="Armitage A.D."/>
            <person name="Nellist C.F."/>
            <person name="Bates H."/>
            <person name="Vickerstaff R.J."/>
            <person name="Harrison R.J."/>
        </authorList>
    </citation>
    <scope>NUCLEOTIDE SEQUENCE</scope>
    <source>
        <strain evidence="2">P421</strain>
    </source>
</reference>
<dbReference type="AlphaFoldDB" id="A0A8T1IJ37"/>
<proteinExistence type="predicted"/>
<evidence type="ECO:0000313" key="3">
    <source>
        <dbReference type="Proteomes" id="UP000760860"/>
    </source>
</evidence>
<accession>A0A8T1IJ37</accession>
<evidence type="ECO:0000256" key="1">
    <source>
        <dbReference type="SAM" id="MobiDB-lite"/>
    </source>
</evidence>
<dbReference type="Proteomes" id="UP000760860">
    <property type="component" value="Unassembled WGS sequence"/>
</dbReference>
<name>A0A8T1IJ37_9STRA</name>
<gene>
    <name evidence="2" type="ORF">PC129_g5062</name>
</gene>
<protein>
    <submittedName>
        <fullName evidence="2">Uncharacterized protein</fullName>
    </submittedName>
</protein>
<feature type="region of interest" description="Disordered" evidence="1">
    <location>
        <begin position="197"/>
        <end position="219"/>
    </location>
</feature>
<organism evidence="2 3">
    <name type="scientific">Phytophthora cactorum</name>
    <dbReference type="NCBI Taxonomy" id="29920"/>
    <lineage>
        <taxon>Eukaryota</taxon>
        <taxon>Sar</taxon>
        <taxon>Stramenopiles</taxon>
        <taxon>Oomycota</taxon>
        <taxon>Peronosporomycetes</taxon>
        <taxon>Peronosporales</taxon>
        <taxon>Peronosporaceae</taxon>
        <taxon>Phytophthora</taxon>
    </lineage>
</organism>
<dbReference type="EMBL" id="RCMV01000117">
    <property type="protein sequence ID" value="KAG3224301.1"/>
    <property type="molecule type" value="Genomic_DNA"/>
</dbReference>
<comment type="caution">
    <text evidence="2">The sequence shown here is derived from an EMBL/GenBank/DDBJ whole genome shotgun (WGS) entry which is preliminary data.</text>
</comment>